<evidence type="ECO:0000313" key="9">
    <source>
        <dbReference type="EMBL" id="QJD07207.1"/>
    </source>
</evidence>
<evidence type="ECO:0000256" key="7">
    <source>
        <dbReference type="ARBA" id="ARBA00035387"/>
    </source>
</evidence>
<dbReference type="InterPro" id="IPR002136">
    <property type="entry name" value="Ribosomal_uL4"/>
</dbReference>
<dbReference type="GO" id="GO:0005840">
    <property type="term" value="C:ribosome"/>
    <property type="evidence" value="ECO:0007669"/>
    <property type="project" value="UniProtKB-KW"/>
</dbReference>
<organism evidence="9">
    <name type="scientific">Apicomplexa sp. corallicolid ex Leiopathes glaberrima</name>
    <dbReference type="NCBI Taxonomy" id="2720216"/>
    <lineage>
        <taxon>Eukaryota</taxon>
        <taxon>Sar</taxon>
        <taxon>Alveolata</taxon>
        <taxon>Apicomplexa</taxon>
    </lineage>
</organism>
<gene>
    <name evidence="9" type="primary">rpl4</name>
</gene>
<keyword evidence="3" id="KW-0694">RNA-binding</keyword>
<feature type="region of interest" description="Disordered" evidence="8">
    <location>
        <begin position="57"/>
        <end position="88"/>
    </location>
</feature>
<protein>
    <recommendedName>
        <fullName evidence="6">Large ribosomal subunit protein uL4c</fullName>
    </recommendedName>
    <alternativeName>
        <fullName evidence="7">50S ribosomal protein L4, chloroplastic</fullName>
    </alternativeName>
</protein>
<dbReference type="GO" id="GO:1990904">
    <property type="term" value="C:ribonucleoprotein complex"/>
    <property type="evidence" value="ECO:0007669"/>
    <property type="project" value="UniProtKB-KW"/>
</dbReference>
<evidence type="ECO:0000256" key="6">
    <source>
        <dbReference type="ARBA" id="ARBA00035208"/>
    </source>
</evidence>
<dbReference type="InterPro" id="IPR013005">
    <property type="entry name" value="Ribosomal_uL4-like"/>
</dbReference>
<accession>A0A6M3RA76</accession>
<dbReference type="Gene3D" id="3.40.1370.10">
    <property type="match status" value="1"/>
</dbReference>
<evidence type="ECO:0000256" key="4">
    <source>
        <dbReference type="ARBA" id="ARBA00022980"/>
    </source>
</evidence>
<dbReference type="GO" id="GO:0019843">
    <property type="term" value="F:rRNA binding"/>
    <property type="evidence" value="ECO:0007669"/>
    <property type="project" value="UniProtKB-KW"/>
</dbReference>
<comment type="similarity">
    <text evidence="1">Belongs to the universal ribosomal protein uL4 family.</text>
</comment>
<dbReference type="Pfam" id="PF00573">
    <property type="entry name" value="Ribosomal_L4"/>
    <property type="match status" value="1"/>
</dbReference>
<name>A0A6M3RA76_9APIC</name>
<dbReference type="PANTHER" id="PTHR10746">
    <property type="entry name" value="50S RIBOSOMAL PROTEIN L4"/>
    <property type="match status" value="1"/>
</dbReference>
<evidence type="ECO:0000256" key="8">
    <source>
        <dbReference type="SAM" id="MobiDB-lite"/>
    </source>
</evidence>
<dbReference type="InterPro" id="IPR023574">
    <property type="entry name" value="Ribosomal_uL4_dom_sf"/>
</dbReference>
<evidence type="ECO:0000256" key="5">
    <source>
        <dbReference type="ARBA" id="ARBA00023274"/>
    </source>
</evidence>
<dbReference type="AlphaFoldDB" id="A0A6M3RA76"/>
<dbReference type="SUPFAM" id="SSF52166">
    <property type="entry name" value="Ribosomal protein L4"/>
    <property type="match status" value="1"/>
</dbReference>
<dbReference type="PANTHER" id="PTHR10746:SF17">
    <property type="entry name" value="LARGE RIBOSOMAL SUBUNIT PROTEIN UL4C"/>
    <property type="match status" value="1"/>
</dbReference>
<keyword evidence="5" id="KW-0687">Ribonucleoprotein</keyword>
<evidence type="ECO:0000256" key="3">
    <source>
        <dbReference type="ARBA" id="ARBA00022884"/>
    </source>
</evidence>
<feature type="compositionally biased region" description="Basic residues" evidence="8">
    <location>
        <begin position="71"/>
        <end position="82"/>
    </location>
</feature>
<dbReference type="EMBL" id="MN586854">
    <property type="protein sequence ID" value="QJD07207.1"/>
    <property type="molecule type" value="Genomic_DNA"/>
</dbReference>
<dbReference type="GO" id="GO:0006412">
    <property type="term" value="P:translation"/>
    <property type="evidence" value="ECO:0007669"/>
    <property type="project" value="InterPro"/>
</dbReference>
<evidence type="ECO:0000256" key="2">
    <source>
        <dbReference type="ARBA" id="ARBA00022730"/>
    </source>
</evidence>
<evidence type="ECO:0000256" key="1">
    <source>
        <dbReference type="ARBA" id="ARBA00010528"/>
    </source>
</evidence>
<proteinExistence type="inferred from homology"/>
<dbReference type="GO" id="GO:0003735">
    <property type="term" value="F:structural constituent of ribosome"/>
    <property type="evidence" value="ECO:0007669"/>
    <property type="project" value="InterPro"/>
</dbReference>
<keyword evidence="4 9" id="KW-0689">Ribosomal protein</keyword>
<reference evidence="9" key="1">
    <citation type="journal article" date="2020" name="Microbiome">
        <title>Deep-sea corals provide new insight into the ecology, evolution, and the role of plastids in widespread apicomplexan symbionts of anthozoans.</title>
        <authorList>
            <person name="Vohsen S.A."/>
            <person name="Anderson K.E."/>
            <person name="Gade A.M."/>
            <person name="Gruber-Vodicka H.R."/>
            <person name="Dannenberg R.P."/>
            <person name="Osman E.O."/>
            <person name="Dubilier N."/>
            <person name="Fisher C.R."/>
            <person name="Baums I.B."/>
        </authorList>
    </citation>
    <scope>NUCLEOTIDE SEQUENCE</scope>
</reference>
<keyword evidence="2" id="KW-0699">rRNA-binding</keyword>
<sequence length="213" mass="24495">MTVFLQYPIRSFNNWLLYHSIYKITFKLASSLTKNIYCSHKLISTIIRDEIKQEHSVSKASTKTRGNIRGSNKKPWKQKGTGHARAGSKYSPLWRGGGITFGPVPKIRVTKINRKVWLDAFKYLLFNKRSNILIVNSNYSTLLTSLKFSSFISFVSSQLKLCGINPKVNRILCIIPKGVLINIYAQKYNLTFKSTNELKCKDILFTEYIVLFI</sequence>